<evidence type="ECO:0000256" key="8">
    <source>
        <dbReference type="ARBA" id="ARBA00053712"/>
    </source>
</evidence>
<dbReference type="OrthoDB" id="2187159at2759"/>
<evidence type="ECO:0000256" key="1">
    <source>
        <dbReference type="ARBA" id="ARBA00004604"/>
    </source>
</evidence>
<evidence type="ECO:0000256" key="6">
    <source>
        <dbReference type="ARBA" id="ARBA00023274"/>
    </source>
</evidence>
<keyword evidence="14" id="KW-1185">Reference proteome</keyword>
<evidence type="ECO:0000256" key="2">
    <source>
        <dbReference type="ARBA" id="ARBA00022517"/>
    </source>
</evidence>
<gene>
    <name evidence="13" type="ORF">EJ04DRAFT_574018</name>
</gene>
<dbReference type="Proteomes" id="UP000799444">
    <property type="component" value="Unassembled WGS sequence"/>
</dbReference>
<evidence type="ECO:0000256" key="10">
    <source>
        <dbReference type="RuleBase" id="RU364004"/>
    </source>
</evidence>
<feature type="coiled-coil region" evidence="11">
    <location>
        <begin position="194"/>
        <end position="224"/>
    </location>
</feature>
<dbReference type="GO" id="GO:0031429">
    <property type="term" value="C:box H/ACA snoRNP complex"/>
    <property type="evidence" value="ECO:0007669"/>
    <property type="project" value="TreeGrafter"/>
</dbReference>
<comment type="caution">
    <text evidence="13">The sequence shown here is derived from an EMBL/GenBank/DDBJ whole genome shotgun (WGS) entry which is preliminary data.</text>
</comment>
<dbReference type="Gene3D" id="2.40.10.230">
    <property type="entry name" value="Probable tRNA pseudouridine synthase domain"/>
    <property type="match status" value="1"/>
</dbReference>
<evidence type="ECO:0000313" key="14">
    <source>
        <dbReference type="Proteomes" id="UP000799444"/>
    </source>
</evidence>
<feature type="compositionally biased region" description="Gly residues" evidence="12">
    <location>
        <begin position="12"/>
        <end position="31"/>
    </location>
</feature>
<dbReference type="EMBL" id="ML996110">
    <property type="protein sequence ID" value="KAF2738318.1"/>
    <property type="molecule type" value="Genomic_DNA"/>
</dbReference>
<comment type="similarity">
    <text evidence="7 10">Belongs to the GAR1 family.</text>
</comment>
<keyword evidence="2 10" id="KW-0690">Ribosome biogenesis</keyword>
<keyword evidence="11" id="KW-0175">Coiled coil</keyword>
<sequence length="224" mass="24542">MSYRGTPRGDRGGGFQSRGRGGFTPRGGRGGFTPSYGPPAEVYEMGTFVHATEGEMVCESINVKIPYFNAPIYLENKAFGKVDEILGPLNQVYFTIKPQEGIQATSFKKGDKFYIGGDKLLPLEKYAGSSRNRNPRQARPNLNELAEQDAEIVEVSGDEAGEAHPEAVEDSVDEVAAAEEEEASAVVVVASHEVEHAEVDVDSVEEAEEDIELRNSELEQFRRI</sequence>
<name>A0A9P4R2R7_9PLEO</name>
<accession>A0A9P4R2R7</accession>
<evidence type="ECO:0000313" key="13">
    <source>
        <dbReference type="EMBL" id="KAF2738318.1"/>
    </source>
</evidence>
<protein>
    <recommendedName>
        <fullName evidence="10">H/ACA ribonucleoprotein complex subunit</fullName>
    </recommendedName>
</protein>
<keyword evidence="5 10" id="KW-0539">Nucleus</keyword>
<dbReference type="AlphaFoldDB" id="A0A9P4R2R7"/>
<evidence type="ECO:0000256" key="5">
    <source>
        <dbReference type="ARBA" id="ARBA00023242"/>
    </source>
</evidence>
<dbReference type="PANTHER" id="PTHR23237:SF6">
    <property type="entry name" value="H_ACA RIBONUCLEOPROTEIN COMPLEX SUBUNIT 1"/>
    <property type="match status" value="1"/>
</dbReference>
<comment type="function">
    <text evidence="8">Non-catalytic component of the H/ACA small nucleolar ribonucleoprotein (H/ACA snoRNP), which catalyzes pseudouridylation of rRNA and is required for ribosome biogenesis. This involves the isomerization of uridine such that the ribose is subsequently attached to C5, instead of the normal N1. Pseudouridine ('psi') residues may serve to stabilize the conformation of rRNAs. The H/ACA snoRNP complex also mediates pseudouridylation of other types of RNAs. The H/ACA snoRNP complex mediates pseudouridylation at position 93 in U2 snRNA.</text>
</comment>
<keyword evidence="3 10" id="KW-0698">rRNA processing</keyword>
<reference evidence="13" key="1">
    <citation type="journal article" date="2020" name="Stud. Mycol.">
        <title>101 Dothideomycetes genomes: a test case for predicting lifestyles and emergence of pathogens.</title>
        <authorList>
            <person name="Haridas S."/>
            <person name="Albert R."/>
            <person name="Binder M."/>
            <person name="Bloem J."/>
            <person name="Labutti K."/>
            <person name="Salamov A."/>
            <person name="Andreopoulos B."/>
            <person name="Baker S."/>
            <person name="Barry K."/>
            <person name="Bills G."/>
            <person name="Bluhm B."/>
            <person name="Cannon C."/>
            <person name="Castanera R."/>
            <person name="Culley D."/>
            <person name="Daum C."/>
            <person name="Ezra D."/>
            <person name="Gonzalez J."/>
            <person name="Henrissat B."/>
            <person name="Kuo A."/>
            <person name="Liang C."/>
            <person name="Lipzen A."/>
            <person name="Lutzoni F."/>
            <person name="Magnuson J."/>
            <person name="Mondo S."/>
            <person name="Nolan M."/>
            <person name="Ohm R."/>
            <person name="Pangilinan J."/>
            <person name="Park H.-J."/>
            <person name="Ramirez L."/>
            <person name="Alfaro M."/>
            <person name="Sun H."/>
            <person name="Tritt A."/>
            <person name="Yoshinaga Y."/>
            <person name="Zwiers L.-H."/>
            <person name="Turgeon B."/>
            <person name="Goodwin S."/>
            <person name="Spatafora J."/>
            <person name="Crous P."/>
            <person name="Grigoriev I."/>
        </authorList>
    </citation>
    <scope>NUCLEOTIDE SEQUENCE</scope>
    <source>
        <strain evidence="13">CBS 125425</strain>
    </source>
</reference>
<evidence type="ECO:0000256" key="9">
    <source>
        <dbReference type="ARBA" id="ARBA00062786"/>
    </source>
</evidence>
<dbReference type="SUPFAM" id="SSF50447">
    <property type="entry name" value="Translation proteins"/>
    <property type="match status" value="1"/>
</dbReference>
<evidence type="ECO:0000256" key="11">
    <source>
        <dbReference type="SAM" id="Coils"/>
    </source>
</evidence>
<dbReference type="GO" id="GO:0034513">
    <property type="term" value="F:box H/ACA snoRNA binding"/>
    <property type="evidence" value="ECO:0007669"/>
    <property type="project" value="TreeGrafter"/>
</dbReference>
<dbReference type="Pfam" id="PF04410">
    <property type="entry name" value="Gar1"/>
    <property type="match status" value="1"/>
</dbReference>
<feature type="region of interest" description="Disordered" evidence="12">
    <location>
        <begin position="1"/>
        <end position="36"/>
    </location>
</feature>
<feature type="region of interest" description="Disordered" evidence="12">
    <location>
        <begin position="157"/>
        <end position="176"/>
    </location>
</feature>
<dbReference type="PANTHER" id="PTHR23237">
    <property type="entry name" value="NUCLEOLAR PROTEIN FAMILY A MEMBER 1 SNORNP PROTEIN GAR1"/>
    <property type="match status" value="1"/>
</dbReference>
<dbReference type="InterPro" id="IPR038664">
    <property type="entry name" value="Gar1/Naf1_Cbf5-bd_sf"/>
</dbReference>
<evidence type="ECO:0000256" key="4">
    <source>
        <dbReference type="ARBA" id="ARBA00022884"/>
    </source>
</evidence>
<proteinExistence type="inferred from homology"/>
<comment type="subunit">
    <text evidence="9 10">Component of the small nucleolar ribonucleoprotein particles containing H/ACA-type snoRNAs (H/ACA snoRNPs).</text>
</comment>
<organism evidence="13 14">
    <name type="scientific">Polyplosphaeria fusca</name>
    <dbReference type="NCBI Taxonomy" id="682080"/>
    <lineage>
        <taxon>Eukaryota</taxon>
        <taxon>Fungi</taxon>
        <taxon>Dikarya</taxon>
        <taxon>Ascomycota</taxon>
        <taxon>Pezizomycotina</taxon>
        <taxon>Dothideomycetes</taxon>
        <taxon>Pleosporomycetidae</taxon>
        <taxon>Pleosporales</taxon>
        <taxon>Tetraplosphaeriaceae</taxon>
        <taxon>Polyplosphaeria</taxon>
    </lineage>
</organism>
<dbReference type="GO" id="GO:0000454">
    <property type="term" value="P:snoRNA guided rRNA pseudouridine synthesis"/>
    <property type="evidence" value="ECO:0007669"/>
    <property type="project" value="TreeGrafter"/>
</dbReference>
<keyword evidence="6 10" id="KW-0687">Ribonucleoprotein</keyword>
<dbReference type="FunFam" id="2.40.10.230:FF:000001">
    <property type="entry name" value="H/ACA ribonucleoprotein complex subunit"/>
    <property type="match status" value="1"/>
</dbReference>
<comment type="subcellular location">
    <subcellularLocation>
        <location evidence="1 10">Nucleus</location>
        <location evidence="1 10">Nucleolus</location>
    </subcellularLocation>
</comment>
<evidence type="ECO:0000256" key="3">
    <source>
        <dbReference type="ARBA" id="ARBA00022552"/>
    </source>
</evidence>
<comment type="function">
    <text evidence="10">Required for ribosome biogenesis. Part of a complex which catalyzes pseudouridylation of rRNA. This involves the isomerization of uridine such that the ribose is subsequently attached to C5, instead of the normal N1. Pseudouridine ("psi") residues may serve to stabilize the conformation of rRNAs.</text>
</comment>
<evidence type="ECO:0000256" key="7">
    <source>
        <dbReference type="ARBA" id="ARBA00038293"/>
    </source>
</evidence>
<dbReference type="InterPro" id="IPR007504">
    <property type="entry name" value="H/ACA_rnp_Gar1/Naf1"/>
</dbReference>
<keyword evidence="4 10" id="KW-0694">RNA-binding</keyword>
<evidence type="ECO:0000256" key="12">
    <source>
        <dbReference type="SAM" id="MobiDB-lite"/>
    </source>
</evidence>
<dbReference type="InterPro" id="IPR009000">
    <property type="entry name" value="Transl_B-barrel_sf"/>
</dbReference>